<evidence type="ECO:0000256" key="2">
    <source>
        <dbReference type="ARBA" id="ARBA00012418"/>
    </source>
</evidence>
<dbReference type="Pfam" id="PF01193">
    <property type="entry name" value="RNA_pol_L"/>
    <property type="match status" value="1"/>
</dbReference>
<evidence type="ECO:0000313" key="15">
    <source>
        <dbReference type="Proteomes" id="UP000034732"/>
    </source>
</evidence>
<dbReference type="InterPro" id="IPR011262">
    <property type="entry name" value="DNA-dir_RNA_pol_insert"/>
</dbReference>
<evidence type="ECO:0000256" key="9">
    <source>
        <dbReference type="ARBA" id="ARBA00033070"/>
    </source>
</evidence>
<comment type="caution">
    <text evidence="14">The sequence shown here is derived from an EMBL/GenBank/DDBJ whole genome shotgun (WGS) entry which is preliminary data.</text>
</comment>
<dbReference type="SUPFAM" id="SSF55257">
    <property type="entry name" value="RBP11-like subunits of RNA polymerase"/>
    <property type="match status" value="1"/>
</dbReference>
<dbReference type="SUPFAM" id="SSF56553">
    <property type="entry name" value="Insert subdomain of RNA polymerase alpha subunit"/>
    <property type="match status" value="1"/>
</dbReference>
<dbReference type="GO" id="GO:0006351">
    <property type="term" value="P:DNA-templated transcription"/>
    <property type="evidence" value="ECO:0007669"/>
    <property type="project" value="UniProtKB-UniRule"/>
</dbReference>
<proteinExistence type="inferred from homology"/>
<evidence type="ECO:0000256" key="7">
    <source>
        <dbReference type="ARBA" id="ARBA00023163"/>
    </source>
</evidence>
<name>A0A0G1PHP7_UNCKA</name>
<protein>
    <recommendedName>
        <fullName evidence="3 11">DNA-directed RNA polymerase subunit alpha</fullName>
        <shortName evidence="11">RNAP subunit alpha</shortName>
        <ecNumber evidence="2 11">2.7.7.6</ecNumber>
    </recommendedName>
    <alternativeName>
        <fullName evidence="9 11">RNA polymerase subunit alpha</fullName>
    </alternativeName>
    <alternativeName>
        <fullName evidence="8 11">Transcriptase subunit alpha</fullName>
    </alternativeName>
</protein>
<dbReference type="SUPFAM" id="SSF47789">
    <property type="entry name" value="C-terminal domain of RNA polymerase alpha subunit"/>
    <property type="match status" value="1"/>
</dbReference>
<dbReference type="GO" id="GO:0003899">
    <property type="term" value="F:DNA-directed RNA polymerase activity"/>
    <property type="evidence" value="ECO:0007669"/>
    <property type="project" value="UniProtKB-UniRule"/>
</dbReference>
<dbReference type="EMBL" id="LCMF01000001">
    <property type="protein sequence ID" value="KKU32192.1"/>
    <property type="molecule type" value="Genomic_DNA"/>
</dbReference>
<feature type="domain" description="DNA-directed RNA polymerase RpoA/D/Rpb3-type" evidence="13">
    <location>
        <begin position="19"/>
        <end position="225"/>
    </location>
</feature>
<comment type="function">
    <text evidence="11">DNA-dependent RNA polymerase catalyzes the transcription of DNA into RNA using the four ribonucleoside triphosphates as substrates.</text>
</comment>
<gene>
    <name evidence="11" type="primary">rpoA</name>
    <name evidence="14" type="ORF">UX44_C0001G0037</name>
</gene>
<sequence>MILNQTDVKITRVSGKGNVGVFAFEPLPQTFGHTLGNMLRRVLLTSLEGAAVTQVKFNGVVHQFSTIQGVKEDVVELGLNFKKIRAKVHGEKIVVVRINKKGPGVVTAGDIEETSDLEILNRELHLATLSDKSVSFDAEIVFEVGVGYSPIEDRETSKIGVLLLDAMFSPVSRAEYVVEPTRLGRRIGLDKLVLTVETDGSVSPEDAVKKAATILRGFFSRFSEGEDKSDVAANGDFGDSADKSSSEDVSVDELPLPTRTVNALKKHGIETLHQLATLSGEELSDVKNLGEKSVNEIKKLLAKEGLGK</sequence>
<evidence type="ECO:0000256" key="3">
    <source>
        <dbReference type="ARBA" id="ARBA00015972"/>
    </source>
</evidence>
<evidence type="ECO:0000256" key="10">
    <source>
        <dbReference type="ARBA" id="ARBA00048552"/>
    </source>
</evidence>
<evidence type="ECO:0000256" key="12">
    <source>
        <dbReference type="SAM" id="MobiDB-lite"/>
    </source>
</evidence>
<comment type="subunit">
    <text evidence="11">Homodimer. The RNAP catalytic core consists of 2 alpha, 1 beta, 1 beta' and 1 omega subunit. When a sigma factor is associated with the core the holoenzyme is formed, which can initiate transcription.</text>
</comment>
<dbReference type="AlphaFoldDB" id="A0A0G1PHP7"/>
<feature type="region of interest" description="Disordered" evidence="12">
    <location>
        <begin position="228"/>
        <end position="253"/>
    </location>
</feature>
<dbReference type="PATRIC" id="fig|1619107.3.peg.39"/>
<reference evidence="14 15" key="1">
    <citation type="journal article" date="2015" name="Nature">
        <title>rRNA introns, odd ribosomes, and small enigmatic genomes across a large radiation of phyla.</title>
        <authorList>
            <person name="Brown C.T."/>
            <person name="Hug L.A."/>
            <person name="Thomas B.C."/>
            <person name="Sharon I."/>
            <person name="Castelle C.J."/>
            <person name="Singh A."/>
            <person name="Wilkins M.J."/>
            <person name="Williams K.H."/>
            <person name="Banfield J.F."/>
        </authorList>
    </citation>
    <scope>NUCLEOTIDE SEQUENCE [LARGE SCALE GENOMIC DNA]</scope>
</reference>
<dbReference type="SMART" id="SM00662">
    <property type="entry name" value="RPOLD"/>
    <property type="match status" value="1"/>
</dbReference>
<dbReference type="GO" id="GO:0046983">
    <property type="term" value="F:protein dimerization activity"/>
    <property type="evidence" value="ECO:0007669"/>
    <property type="project" value="InterPro"/>
</dbReference>
<dbReference type="Gene3D" id="3.30.1360.10">
    <property type="entry name" value="RNA polymerase, RBP11-like subunit"/>
    <property type="match status" value="1"/>
</dbReference>
<organism evidence="14 15">
    <name type="scientific">candidate division WWE3 bacterium GW2011_GWA1_46_21</name>
    <dbReference type="NCBI Taxonomy" id="1619107"/>
    <lineage>
        <taxon>Bacteria</taxon>
        <taxon>Katanobacteria</taxon>
    </lineage>
</organism>
<evidence type="ECO:0000256" key="8">
    <source>
        <dbReference type="ARBA" id="ARBA00032524"/>
    </source>
</evidence>
<dbReference type="NCBIfam" id="NF003519">
    <property type="entry name" value="PRK05182.2-5"/>
    <property type="match status" value="1"/>
</dbReference>
<evidence type="ECO:0000259" key="13">
    <source>
        <dbReference type="SMART" id="SM00662"/>
    </source>
</evidence>
<dbReference type="InterPro" id="IPR011263">
    <property type="entry name" value="DNA-dir_RNA_pol_RpoA/D/Rpb3"/>
</dbReference>
<evidence type="ECO:0000256" key="6">
    <source>
        <dbReference type="ARBA" id="ARBA00022695"/>
    </source>
</evidence>
<comment type="similarity">
    <text evidence="1 11">Belongs to the RNA polymerase alpha chain family.</text>
</comment>
<dbReference type="NCBIfam" id="TIGR02027">
    <property type="entry name" value="rpoA"/>
    <property type="match status" value="1"/>
</dbReference>
<dbReference type="InterPro" id="IPR011773">
    <property type="entry name" value="DNA-dir_RpoA"/>
</dbReference>
<keyword evidence="7 11" id="KW-0804">Transcription</keyword>
<dbReference type="Gene3D" id="2.170.120.12">
    <property type="entry name" value="DNA-directed RNA polymerase, insert domain"/>
    <property type="match status" value="1"/>
</dbReference>
<accession>A0A0G1PHP7</accession>
<evidence type="ECO:0000256" key="11">
    <source>
        <dbReference type="HAMAP-Rule" id="MF_00059"/>
    </source>
</evidence>
<dbReference type="Gene3D" id="1.10.150.20">
    <property type="entry name" value="5' to 3' exonuclease, C-terminal subdomain"/>
    <property type="match status" value="1"/>
</dbReference>
<dbReference type="HAMAP" id="MF_00059">
    <property type="entry name" value="RNApol_bact_RpoA"/>
    <property type="match status" value="1"/>
</dbReference>
<dbReference type="InterPro" id="IPR036603">
    <property type="entry name" value="RBP11-like"/>
</dbReference>
<dbReference type="Pfam" id="PF01000">
    <property type="entry name" value="RNA_pol_A_bac"/>
    <property type="match status" value="1"/>
</dbReference>
<keyword evidence="4 11" id="KW-0240">DNA-directed RNA polymerase</keyword>
<evidence type="ECO:0000256" key="4">
    <source>
        <dbReference type="ARBA" id="ARBA00022478"/>
    </source>
</evidence>
<dbReference type="CDD" id="cd06928">
    <property type="entry name" value="RNAP_alpha_NTD"/>
    <property type="match status" value="1"/>
</dbReference>
<comment type="catalytic activity">
    <reaction evidence="10 11">
        <text>RNA(n) + a ribonucleoside 5'-triphosphate = RNA(n+1) + diphosphate</text>
        <dbReference type="Rhea" id="RHEA:21248"/>
        <dbReference type="Rhea" id="RHEA-COMP:14527"/>
        <dbReference type="Rhea" id="RHEA-COMP:17342"/>
        <dbReference type="ChEBI" id="CHEBI:33019"/>
        <dbReference type="ChEBI" id="CHEBI:61557"/>
        <dbReference type="ChEBI" id="CHEBI:140395"/>
        <dbReference type="EC" id="2.7.7.6"/>
    </reaction>
</comment>
<keyword evidence="6 11" id="KW-0548">Nucleotidyltransferase</keyword>
<dbReference type="InterPro" id="IPR036643">
    <property type="entry name" value="RNApol_insert_sf"/>
</dbReference>
<dbReference type="FunFam" id="2.170.120.12:FF:000001">
    <property type="entry name" value="DNA-directed RNA polymerase subunit alpha"/>
    <property type="match status" value="1"/>
</dbReference>
<dbReference type="EC" id="2.7.7.6" evidence="2 11"/>
<dbReference type="GO" id="GO:0000428">
    <property type="term" value="C:DNA-directed RNA polymerase complex"/>
    <property type="evidence" value="ECO:0007669"/>
    <property type="project" value="UniProtKB-KW"/>
</dbReference>
<feature type="region of interest" description="Alpha N-terminal domain (alpha-NTD)" evidence="11">
    <location>
        <begin position="1"/>
        <end position="240"/>
    </location>
</feature>
<keyword evidence="5 11" id="KW-0808">Transferase</keyword>
<evidence type="ECO:0000313" key="14">
    <source>
        <dbReference type="EMBL" id="KKU32192.1"/>
    </source>
</evidence>
<evidence type="ECO:0000256" key="5">
    <source>
        <dbReference type="ARBA" id="ARBA00022679"/>
    </source>
</evidence>
<comment type="domain">
    <text evidence="11">The N-terminal domain is essential for RNAP assembly and basal transcription, whereas the C-terminal domain is involved in interaction with transcriptional regulators and with upstream promoter elements.</text>
</comment>
<dbReference type="Pfam" id="PF03118">
    <property type="entry name" value="RNA_pol_A_CTD"/>
    <property type="match status" value="1"/>
</dbReference>
<dbReference type="GO" id="GO:0005737">
    <property type="term" value="C:cytoplasm"/>
    <property type="evidence" value="ECO:0007669"/>
    <property type="project" value="UniProtKB-ARBA"/>
</dbReference>
<feature type="region of interest" description="Alpha C-terminal domain (alpha-CTD)" evidence="11">
    <location>
        <begin position="247"/>
        <end position="308"/>
    </location>
</feature>
<dbReference type="GO" id="GO:0003677">
    <property type="term" value="F:DNA binding"/>
    <property type="evidence" value="ECO:0007669"/>
    <property type="project" value="UniProtKB-UniRule"/>
</dbReference>
<dbReference type="InterPro" id="IPR011260">
    <property type="entry name" value="RNAP_asu_C"/>
</dbReference>
<evidence type="ECO:0000256" key="1">
    <source>
        <dbReference type="ARBA" id="ARBA00007123"/>
    </source>
</evidence>
<dbReference type="Proteomes" id="UP000034732">
    <property type="component" value="Unassembled WGS sequence"/>
</dbReference>